<feature type="compositionally biased region" description="Polar residues" evidence="2">
    <location>
        <begin position="224"/>
        <end position="241"/>
    </location>
</feature>
<reference evidence="4 5" key="1">
    <citation type="submission" date="2024-06" db="EMBL/GenBank/DDBJ databases">
        <title>Sorghum-associated microbial communities from plants grown in Nebraska, USA.</title>
        <authorList>
            <person name="Schachtman D."/>
        </authorList>
    </citation>
    <scope>NUCLEOTIDE SEQUENCE [LARGE SCALE GENOMIC DNA]</scope>
    <source>
        <strain evidence="4 5">1757</strain>
    </source>
</reference>
<dbReference type="Proteomes" id="UP001549251">
    <property type="component" value="Unassembled WGS sequence"/>
</dbReference>
<evidence type="ECO:0000256" key="1">
    <source>
        <dbReference type="SAM" id="Coils"/>
    </source>
</evidence>
<organism evidence="4 5">
    <name type="scientific">Rhodanobacter soli</name>
    <dbReference type="NCBI Taxonomy" id="590609"/>
    <lineage>
        <taxon>Bacteria</taxon>
        <taxon>Pseudomonadati</taxon>
        <taxon>Pseudomonadota</taxon>
        <taxon>Gammaproteobacteria</taxon>
        <taxon>Lysobacterales</taxon>
        <taxon>Rhodanobacteraceae</taxon>
        <taxon>Rhodanobacter</taxon>
    </lineage>
</organism>
<dbReference type="InterPro" id="IPR026866">
    <property type="entry name" value="CR006_AAA"/>
</dbReference>
<evidence type="ECO:0000313" key="5">
    <source>
        <dbReference type="Proteomes" id="UP001549251"/>
    </source>
</evidence>
<feature type="coiled-coil region" evidence="1">
    <location>
        <begin position="99"/>
        <end position="153"/>
    </location>
</feature>
<evidence type="ECO:0000313" key="4">
    <source>
        <dbReference type="EMBL" id="MET4570008.1"/>
    </source>
</evidence>
<evidence type="ECO:0000259" key="3">
    <source>
        <dbReference type="Pfam" id="PF13166"/>
    </source>
</evidence>
<keyword evidence="5" id="KW-1185">Reference proteome</keyword>
<dbReference type="EMBL" id="JBEPSD010000002">
    <property type="protein sequence ID" value="MET4570008.1"/>
    <property type="molecule type" value="Genomic_DNA"/>
</dbReference>
<protein>
    <submittedName>
        <fullName evidence="4">Wobble nucleotide-excising tRNase</fullName>
    </submittedName>
</protein>
<name>A0ABV2PYT0_9GAMM</name>
<sequence>MIRSIRLADVATYAAVGAQMGPLSTCNFVYGPNGAGKTTLSRYLFATGAPAFNSCSVTWENNRALRTVVYNRDFVDQVFNEKGRVKGVFTLGKEGVDLKDRMDALSEKLKEEVAKHRRLTVTLEGEDGKGGKRAELEAASKELKDACLKQTRKHEKEFEQALAGVRGNSAVFMTKFLAERSNNKGTLYDFGILRERARSVFASNPTRIEPLSAPDGSRLKTLKRTTSSLSPSSARETSTLPPSLPGSRALIG</sequence>
<gene>
    <name evidence="4" type="ORF">ABIE04_002369</name>
</gene>
<dbReference type="SUPFAM" id="SSF52540">
    <property type="entry name" value="P-loop containing nucleoside triphosphate hydrolases"/>
    <property type="match status" value="1"/>
</dbReference>
<feature type="domain" description="Protein CR006 P-loop" evidence="3">
    <location>
        <begin position="10"/>
        <end position="216"/>
    </location>
</feature>
<keyword evidence="1" id="KW-0175">Coiled coil</keyword>
<comment type="caution">
    <text evidence="4">The sequence shown here is derived from an EMBL/GenBank/DDBJ whole genome shotgun (WGS) entry which is preliminary data.</text>
</comment>
<accession>A0ABV2PYT0</accession>
<dbReference type="InterPro" id="IPR027417">
    <property type="entry name" value="P-loop_NTPase"/>
</dbReference>
<feature type="region of interest" description="Disordered" evidence="2">
    <location>
        <begin position="208"/>
        <end position="252"/>
    </location>
</feature>
<proteinExistence type="predicted"/>
<dbReference type="Pfam" id="PF13166">
    <property type="entry name" value="AAA_13"/>
    <property type="match status" value="1"/>
</dbReference>
<evidence type="ECO:0000256" key="2">
    <source>
        <dbReference type="SAM" id="MobiDB-lite"/>
    </source>
</evidence>